<proteinExistence type="predicted"/>
<evidence type="ECO:0000313" key="2">
    <source>
        <dbReference type="EMBL" id="KAG0249600.1"/>
    </source>
</evidence>
<feature type="transmembrane region" description="Helical" evidence="1">
    <location>
        <begin position="125"/>
        <end position="153"/>
    </location>
</feature>
<keyword evidence="3" id="KW-1185">Reference proteome</keyword>
<keyword evidence="1" id="KW-0812">Transmembrane</keyword>
<feature type="transmembrane region" description="Helical" evidence="1">
    <location>
        <begin position="87"/>
        <end position="113"/>
    </location>
</feature>
<keyword evidence="1" id="KW-1133">Transmembrane helix</keyword>
<evidence type="ECO:0000313" key="3">
    <source>
        <dbReference type="Proteomes" id="UP000807716"/>
    </source>
</evidence>
<organism evidence="2 3">
    <name type="scientific">Actinomortierella ambigua</name>
    <dbReference type="NCBI Taxonomy" id="1343610"/>
    <lineage>
        <taxon>Eukaryota</taxon>
        <taxon>Fungi</taxon>
        <taxon>Fungi incertae sedis</taxon>
        <taxon>Mucoromycota</taxon>
        <taxon>Mortierellomycotina</taxon>
        <taxon>Mortierellomycetes</taxon>
        <taxon>Mortierellales</taxon>
        <taxon>Mortierellaceae</taxon>
        <taxon>Actinomortierella</taxon>
    </lineage>
</organism>
<evidence type="ECO:0000256" key="1">
    <source>
        <dbReference type="SAM" id="Phobius"/>
    </source>
</evidence>
<feature type="non-terminal residue" evidence="2">
    <location>
        <position position="210"/>
    </location>
</feature>
<dbReference type="Proteomes" id="UP000807716">
    <property type="component" value="Unassembled WGS sequence"/>
</dbReference>
<comment type="caution">
    <text evidence="2">The sequence shown here is derived from an EMBL/GenBank/DDBJ whole genome shotgun (WGS) entry which is preliminary data.</text>
</comment>
<feature type="transmembrane region" description="Helical" evidence="1">
    <location>
        <begin position="12"/>
        <end position="36"/>
    </location>
</feature>
<protein>
    <submittedName>
        <fullName evidence="2">Uncharacterized protein</fullName>
    </submittedName>
</protein>
<gene>
    <name evidence="2" type="ORF">DFQ27_009914</name>
</gene>
<name>A0A9P6PPB6_9FUNG</name>
<sequence length="210" mass="22638">MSTSSIYIPSHLPTPVVVLLVLLELPFTLASAVFYAGDLAFTLLRLAVTTAFSEAVFLVHFLMVIAIEVVGCLPDARSLVYSCARGMVLSVVRVVQALLGLAKDLAFNLLFCVARLSLLAARSSWLLVVCIVQVLLVVTHDLAIHLLAIARWVVSRLSSALACTLTAVVWLVGRAASLAWFLLVTRWHSAAKPSPCLAPAGRSFRSDRAL</sequence>
<dbReference type="AlphaFoldDB" id="A0A9P6PPB6"/>
<accession>A0A9P6PPB6</accession>
<feature type="transmembrane region" description="Helical" evidence="1">
    <location>
        <begin position="43"/>
        <end position="67"/>
    </location>
</feature>
<keyword evidence="1" id="KW-0472">Membrane</keyword>
<feature type="transmembrane region" description="Helical" evidence="1">
    <location>
        <begin position="159"/>
        <end position="183"/>
    </location>
</feature>
<dbReference type="EMBL" id="JAAAJB010000976">
    <property type="protein sequence ID" value="KAG0249600.1"/>
    <property type="molecule type" value="Genomic_DNA"/>
</dbReference>
<reference evidence="2" key="1">
    <citation type="journal article" date="2020" name="Fungal Divers.">
        <title>Resolving the Mortierellaceae phylogeny through synthesis of multi-gene phylogenetics and phylogenomics.</title>
        <authorList>
            <person name="Vandepol N."/>
            <person name="Liber J."/>
            <person name="Desiro A."/>
            <person name="Na H."/>
            <person name="Kennedy M."/>
            <person name="Barry K."/>
            <person name="Grigoriev I.V."/>
            <person name="Miller A.N."/>
            <person name="O'Donnell K."/>
            <person name="Stajich J.E."/>
            <person name="Bonito G."/>
        </authorList>
    </citation>
    <scope>NUCLEOTIDE SEQUENCE</scope>
    <source>
        <strain evidence="2">BC1065</strain>
    </source>
</reference>